<feature type="transmembrane region" description="Helical" evidence="1">
    <location>
        <begin position="81"/>
        <end position="103"/>
    </location>
</feature>
<feature type="domain" description="Glycosyltransferase RgtA/B/C/D-like" evidence="2">
    <location>
        <begin position="61"/>
        <end position="201"/>
    </location>
</feature>
<proteinExistence type="inferred from homology"/>
<dbReference type="PANTHER" id="PTHR10050">
    <property type="entry name" value="DOLICHYL-PHOSPHATE-MANNOSE--PROTEIN MANNOSYLTRANSFERASE"/>
    <property type="match status" value="1"/>
</dbReference>
<keyword evidence="1" id="KW-1133">Transmembrane helix</keyword>
<feature type="transmembrane region" description="Helical" evidence="1">
    <location>
        <begin position="300"/>
        <end position="324"/>
    </location>
</feature>
<feature type="transmembrane region" description="Helical" evidence="1">
    <location>
        <begin position="220"/>
        <end position="241"/>
    </location>
</feature>
<dbReference type="GO" id="GO:0005886">
    <property type="term" value="C:plasma membrane"/>
    <property type="evidence" value="ECO:0007669"/>
    <property type="project" value="UniProtKB-SubCell"/>
</dbReference>
<dbReference type="OrthoDB" id="9776737at2"/>
<accession>A0A845AUC1</accession>
<keyword evidence="1" id="KW-1003">Cell membrane</keyword>
<comment type="caution">
    <text evidence="4">The sequence shown here is derived from an EMBL/GenBank/DDBJ whole genome shotgun (WGS) entry which is preliminary data.</text>
</comment>
<dbReference type="InterPro" id="IPR038731">
    <property type="entry name" value="RgtA/B/C-like"/>
</dbReference>
<dbReference type="InterPro" id="IPR027005">
    <property type="entry name" value="PMT-like"/>
</dbReference>
<dbReference type="RefSeq" id="WP_160780083.1">
    <property type="nucleotide sequence ID" value="NZ_WTYE01000001.1"/>
</dbReference>
<gene>
    <name evidence="4" type="ORF">GRI94_13160</name>
</gene>
<name>A0A845AUC1_9SPHN</name>
<reference evidence="4 5" key="1">
    <citation type="submission" date="2019-12" db="EMBL/GenBank/DDBJ databases">
        <title>Genomic-based taxomic classification of the family Erythrobacteraceae.</title>
        <authorList>
            <person name="Xu L."/>
        </authorList>
    </citation>
    <scope>NUCLEOTIDE SEQUENCE [LARGE SCALE GENOMIC DNA]</scope>
    <source>
        <strain evidence="4 5">JCM 16677</strain>
    </source>
</reference>
<keyword evidence="1 4" id="KW-0808">Transferase</keyword>
<keyword evidence="5" id="KW-1185">Reference proteome</keyword>
<sequence>MQTPHVRSPDPLVAMLALSAAFLALCLWRITIPTAPFFDEIHYLPAARAMLDGSQWMNAEHPPLGKFLIAGALALFGDSPLGWRIVPALSGAISLFALGRALWFASASRFATLAYLILLATGFFLFVHARIAMLDGIMVAFVSIALWQFARAIRAPEEGRWRLALTGLAIGAAMATKWNALPLAIVPGLAFFFVRLSAGRRRLLVSRRGAPVPGISLLEAGLWLGLVPLAIYALSFAPLFWMGEHPFGDRGLFGIQAMMLELQQSVKATHNYQSRWDEWLINWRAIWYLYEPVDGAQRGVLLIGNPLTMLLGLPAMLWCGWIAATRQRKDALAIVILFAVSLGFWIVASKPTQFYYHYFLPSCFLLAALALALAALRNAGWTKLAWVTLIASTAVFAWFYPILSAAPLDGPESFATWMWLDSWR</sequence>
<dbReference type="UniPathway" id="UPA00378"/>
<feature type="transmembrane region" description="Helical" evidence="1">
    <location>
        <begin position="110"/>
        <end position="127"/>
    </location>
</feature>
<comment type="function">
    <text evidence="1">Protein O-mannosyltransferase that catalyzes the transfer of a single mannose residue from a polyprenol phospho-mannosyl lipidic donor to the hydroxyl group of selected serine and threonine residues in acceptor proteins.</text>
</comment>
<comment type="subcellular location">
    <subcellularLocation>
        <location evidence="1">Cell membrane</location>
    </subcellularLocation>
</comment>
<feature type="transmembrane region" description="Helical" evidence="1">
    <location>
        <begin position="331"/>
        <end position="348"/>
    </location>
</feature>
<evidence type="ECO:0000259" key="2">
    <source>
        <dbReference type="Pfam" id="PF13231"/>
    </source>
</evidence>
<evidence type="ECO:0000259" key="3">
    <source>
        <dbReference type="Pfam" id="PF16192"/>
    </source>
</evidence>
<feature type="transmembrane region" description="Helical" evidence="1">
    <location>
        <begin position="383"/>
        <end position="403"/>
    </location>
</feature>
<dbReference type="Proteomes" id="UP000446786">
    <property type="component" value="Unassembled WGS sequence"/>
</dbReference>
<evidence type="ECO:0000313" key="4">
    <source>
        <dbReference type="EMBL" id="MXP32773.1"/>
    </source>
</evidence>
<dbReference type="EC" id="2.4.1.-" evidence="1"/>
<comment type="similarity">
    <text evidence="1">Belongs to the glycosyltransferase 39 family.</text>
</comment>
<organism evidence="4 5">
    <name type="scientific">Parerythrobacter jejuensis</name>
    <dbReference type="NCBI Taxonomy" id="795812"/>
    <lineage>
        <taxon>Bacteria</taxon>
        <taxon>Pseudomonadati</taxon>
        <taxon>Pseudomonadota</taxon>
        <taxon>Alphaproteobacteria</taxon>
        <taxon>Sphingomonadales</taxon>
        <taxon>Erythrobacteraceae</taxon>
        <taxon>Parerythrobacter</taxon>
    </lineage>
</organism>
<evidence type="ECO:0000313" key="5">
    <source>
        <dbReference type="Proteomes" id="UP000446786"/>
    </source>
</evidence>
<comment type="pathway">
    <text evidence="1">Protein modification; protein glycosylation.</text>
</comment>
<keyword evidence="1" id="KW-0328">Glycosyltransferase</keyword>
<feature type="domain" description="Protein O-mannosyl-transferase C-terminal four TM" evidence="3">
    <location>
        <begin position="253"/>
        <end position="423"/>
    </location>
</feature>
<dbReference type="InterPro" id="IPR032421">
    <property type="entry name" value="PMT_4TMC"/>
</dbReference>
<evidence type="ECO:0000256" key="1">
    <source>
        <dbReference type="RuleBase" id="RU367007"/>
    </source>
</evidence>
<dbReference type="EMBL" id="WTYE01000001">
    <property type="protein sequence ID" value="MXP32773.1"/>
    <property type="molecule type" value="Genomic_DNA"/>
</dbReference>
<dbReference type="AlphaFoldDB" id="A0A845AUC1"/>
<feature type="transmembrane region" description="Helical" evidence="1">
    <location>
        <begin position="354"/>
        <end position="376"/>
    </location>
</feature>
<feature type="transmembrane region" description="Helical" evidence="1">
    <location>
        <begin position="12"/>
        <end position="30"/>
    </location>
</feature>
<dbReference type="Pfam" id="PF13231">
    <property type="entry name" value="PMT_2"/>
    <property type="match status" value="1"/>
</dbReference>
<dbReference type="GO" id="GO:0004169">
    <property type="term" value="F:dolichyl-phosphate-mannose-protein mannosyltransferase activity"/>
    <property type="evidence" value="ECO:0007669"/>
    <property type="project" value="UniProtKB-UniRule"/>
</dbReference>
<feature type="transmembrane region" description="Helical" evidence="1">
    <location>
        <begin position="181"/>
        <end position="199"/>
    </location>
</feature>
<keyword evidence="1" id="KW-0812">Transmembrane</keyword>
<protein>
    <recommendedName>
        <fullName evidence="1">Polyprenol-phosphate-mannose--protein mannosyltransferase</fullName>
        <ecNumber evidence="1">2.4.1.-</ecNumber>
    </recommendedName>
</protein>
<keyword evidence="1" id="KW-0472">Membrane</keyword>
<dbReference type="Pfam" id="PF16192">
    <property type="entry name" value="PMT_4TMC"/>
    <property type="match status" value="1"/>
</dbReference>